<organism evidence="2 3">
    <name type="scientific">Cinchona calisaya</name>
    <dbReference type="NCBI Taxonomy" id="153742"/>
    <lineage>
        <taxon>Eukaryota</taxon>
        <taxon>Viridiplantae</taxon>
        <taxon>Streptophyta</taxon>
        <taxon>Embryophyta</taxon>
        <taxon>Tracheophyta</taxon>
        <taxon>Spermatophyta</taxon>
        <taxon>Magnoliopsida</taxon>
        <taxon>eudicotyledons</taxon>
        <taxon>Gunneridae</taxon>
        <taxon>Pentapetalae</taxon>
        <taxon>asterids</taxon>
        <taxon>lamiids</taxon>
        <taxon>Gentianales</taxon>
        <taxon>Rubiaceae</taxon>
        <taxon>Cinchonoideae</taxon>
        <taxon>Cinchoneae</taxon>
        <taxon>Cinchona</taxon>
    </lineage>
</organism>
<dbReference type="Proteomes" id="UP001630127">
    <property type="component" value="Unassembled WGS sequence"/>
</dbReference>
<proteinExistence type="predicted"/>
<dbReference type="AlphaFoldDB" id="A0ABD2ZG99"/>
<sequence length="183" mass="20845">MAPSSQSPPCTYKSRWRRSSKAQLSLQKILHIILTVPVPNQPSSSKEEEDPPPISPPATASADKGPASNVEVVNNKDEINYNKGVLEEEDCMGLLADAAKLILGEIKEDEKQRFDDFNDDLSGKQRVKINKRRNKRWPEPEVRSKRGRTRVLPCKYRDSVLEPLTRVSRNRSTKISNNRRLLR</sequence>
<keyword evidence="3" id="KW-1185">Reference proteome</keyword>
<evidence type="ECO:0000256" key="1">
    <source>
        <dbReference type="SAM" id="MobiDB-lite"/>
    </source>
</evidence>
<gene>
    <name evidence="2" type="ORF">ACH5RR_021076</name>
</gene>
<evidence type="ECO:0000313" key="2">
    <source>
        <dbReference type="EMBL" id="KAL3518487.1"/>
    </source>
</evidence>
<evidence type="ECO:0000313" key="3">
    <source>
        <dbReference type="Proteomes" id="UP001630127"/>
    </source>
</evidence>
<feature type="region of interest" description="Disordered" evidence="1">
    <location>
        <begin position="37"/>
        <end position="73"/>
    </location>
</feature>
<name>A0ABD2ZG99_9GENT</name>
<reference evidence="2 3" key="1">
    <citation type="submission" date="2024-11" db="EMBL/GenBank/DDBJ databases">
        <title>A near-complete genome assembly of Cinchona calisaya.</title>
        <authorList>
            <person name="Lian D.C."/>
            <person name="Zhao X.W."/>
            <person name="Wei L."/>
        </authorList>
    </citation>
    <scope>NUCLEOTIDE SEQUENCE [LARGE SCALE GENOMIC DNA]</scope>
    <source>
        <tissue evidence="2">Nenye</tissue>
    </source>
</reference>
<comment type="caution">
    <text evidence="2">The sequence shown here is derived from an EMBL/GenBank/DDBJ whole genome shotgun (WGS) entry which is preliminary data.</text>
</comment>
<protein>
    <submittedName>
        <fullName evidence="2">Uncharacterized protein</fullName>
    </submittedName>
</protein>
<dbReference type="EMBL" id="JBJUIK010000009">
    <property type="protein sequence ID" value="KAL3518487.1"/>
    <property type="molecule type" value="Genomic_DNA"/>
</dbReference>
<accession>A0ABD2ZG99</accession>